<evidence type="ECO:0000313" key="2">
    <source>
        <dbReference type="EMBL" id="KAA1131617.1"/>
    </source>
</evidence>
<gene>
    <name evidence="2" type="ORF">PGTUg99_033461</name>
</gene>
<proteinExistence type="predicted"/>
<dbReference type="Proteomes" id="UP000325313">
    <property type="component" value="Unassembled WGS sequence"/>
</dbReference>
<feature type="region of interest" description="Disordered" evidence="1">
    <location>
        <begin position="1"/>
        <end position="65"/>
    </location>
</feature>
<evidence type="ECO:0000256" key="1">
    <source>
        <dbReference type="SAM" id="MobiDB-lite"/>
    </source>
</evidence>
<comment type="caution">
    <text evidence="2">The sequence shown here is derived from an EMBL/GenBank/DDBJ whole genome shotgun (WGS) entry which is preliminary data.</text>
</comment>
<feature type="region of interest" description="Disordered" evidence="1">
    <location>
        <begin position="83"/>
        <end position="113"/>
    </location>
</feature>
<sequence>MIVVERPRDAVDAGTTLQPSTCRPRVQESLGRTDLALRKRFSPTSSLRRSLWSEERSKGKPSYSVQHEFLTTPLLQKSSDFELNESDETAHPLAAKYRPAAKPKPVRAATSASPGCRSTAYYRSMDAGELGAAPCRTPTIYQRPTYALYDAKNKKNELQSVARWAVSSLGPGATVPREIAQLSPHESLSLVLGSESS</sequence>
<reference evidence="2 3" key="1">
    <citation type="submission" date="2019-05" db="EMBL/GenBank/DDBJ databases">
        <title>Emergence of the Ug99 lineage of the wheat stem rust pathogen through somatic hybridization.</title>
        <authorList>
            <person name="Li F."/>
            <person name="Upadhyaya N.M."/>
            <person name="Sperschneider J."/>
            <person name="Matny O."/>
            <person name="Nguyen-Phuc H."/>
            <person name="Mago R."/>
            <person name="Raley C."/>
            <person name="Miller M.E."/>
            <person name="Silverstein K.A.T."/>
            <person name="Henningsen E."/>
            <person name="Hirsch C.D."/>
            <person name="Visser B."/>
            <person name="Pretorius Z.A."/>
            <person name="Steffenson B.J."/>
            <person name="Schwessinger B."/>
            <person name="Dodds P.N."/>
            <person name="Figueroa M."/>
        </authorList>
    </citation>
    <scope>NUCLEOTIDE SEQUENCE [LARGE SCALE GENOMIC DNA]</scope>
    <source>
        <strain evidence="2 3">Ug99</strain>
    </source>
</reference>
<protein>
    <submittedName>
        <fullName evidence="2">Uncharacterized protein</fullName>
    </submittedName>
</protein>
<accession>A0A5B0S162</accession>
<evidence type="ECO:0000313" key="3">
    <source>
        <dbReference type="Proteomes" id="UP000325313"/>
    </source>
</evidence>
<feature type="compositionally biased region" description="Basic and acidic residues" evidence="1">
    <location>
        <begin position="1"/>
        <end position="11"/>
    </location>
</feature>
<dbReference type="AlphaFoldDB" id="A0A5B0S162"/>
<organism evidence="2 3">
    <name type="scientific">Puccinia graminis f. sp. tritici</name>
    <dbReference type="NCBI Taxonomy" id="56615"/>
    <lineage>
        <taxon>Eukaryota</taxon>
        <taxon>Fungi</taxon>
        <taxon>Dikarya</taxon>
        <taxon>Basidiomycota</taxon>
        <taxon>Pucciniomycotina</taxon>
        <taxon>Pucciniomycetes</taxon>
        <taxon>Pucciniales</taxon>
        <taxon>Pucciniaceae</taxon>
        <taxon>Puccinia</taxon>
    </lineage>
</organism>
<name>A0A5B0S162_PUCGR</name>
<dbReference type="EMBL" id="VDEP01000103">
    <property type="protein sequence ID" value="KAA1131617.1"/>
    <property type="molecule type" value="Genomic_DNA"/>
</dbReference>